<protein>
    <recommendedName>
        <fullName evidence="4">Retrotransposon Copia-like N-terminal domain-containing protein</fullName>
    </recommendedName>
</protein>
<reference evidence="2 3" key="1">
    <citation type="submission" date="2019-09" db="EMBL/GenBank/DDBJ databases">
        <title>A chromosome-level genome assembly of the Chinese tupelo Nyssa sinensis.</title>
        <authorList>
            <person name="Yang X."/>
            <person name="Kang M."/>
            <person name="Yang Y."/>
            <person name="Xiong H."/>
            <person name="Wang M."/>
            <person name="Zhang Z."/>
            <person name="Wang Z."/>
            <person name="Wu H."/>
            <person name="Ma T."/>
            <person name="Liu J."/>
            <person name="Xi Z."/>
        </authorList>
    </citation>
    <scope>NUCLEOTIDE SEQUENCE [LARGE SCALE GENOMIC DNA]</scope>
    <source>
        <strain evidence="2">J267</strain>
        <tissue evidence="2">Leaf</tissue>
    </source>
</reference>
<evidence type="ECO:0000256" key="1">
    <source>
        <dbReference type="SAM" id="MobiDB-lite"/>
    </source>
</evidence>
<evidence type="ECO:0008006" key="4">
    <source>
        <dbReference type="Google" id="ProtNLM"/>
    </source>
</evidence>
<dbReference type="PANTHER" id="PTHR34222">
    <property type="entry name" value="GAG_PRE-INTEGRS DOMAIN-CONTAINING PROTEIN"/>
    <property type="match status" value="1"/>
</dbReference>
<gene>
    <name evidence="2" type="ORF">F0562_034197</name>
</gene>
<keyword evidence="3" id="KW-1185">Reference proteome</keyword>
<dbReference type="PANTHER" id="PTHR34222:SF95">
    <property type="entry name" value="RRNA 2'-O-METHYLTRANSFERASE FIBRILLARIN-LIKE ISOFORM X1"/>
    <property type="match status" value="1"/>
</dbReference>
<dbReference type="AlphaFoldDB" id="A0A5J5AFD7"/>
<accession>A0A5J5AFD7</accession>
<evidence type="ECO:0000313" key="2">
    <source>
        <dbReference type="EMBL" id="KAA8529703.1"/>
    </source>
</evidence>
<dbReference type="Proteomes" id="UP000325577">
    <property type="component" value="Linkage Group LG20"/>
</dbReference>
<organism evidence="2 3">
    <name type="scientific">Nyssa sinensis</name>
    <dbReference type="NCBI Taxonomy" id="561372"/>
    <lineage>
        <taxon>Eukaryota</taxon>
        <taxon>Viridiplantae</taxon>
        <taxon>Streptophyta</taxon>
        <taxon>Embryophyta</taxon>
        <taxon>Tracheophyta</taxon>
        <taxon>Spermatophyta</taxon>
        <taxon>Magnoliopsida</taxon>
        <taxon>eudicotyledons</taxon>
        <taxon>Gunneridae</taxon>
        <taxon>Pentapetalae</taxon>
        <taxon>asterids</taxon>
        <taxon>Cornales</taxon>
        <taxon>Nyssaceae</taxon>
        <taxon>Nyssa</taxon>
    </lineage>
</organism>
<dbReference type="EMBL" id="CM018044">
    <property type="protein sequence ID" value="KAA8529703.1"/>
    <property type="molecule type" value="Genomic_DNA"/>
</dbReference>
<dbReference type="OrthoDB" id="1932912at2759"/>
<name>A0A5J5AFD7_9ASTE</name>
<sequence length="487" mass="54082">MTWSGVDGNEEKTVAAREKAEFGNNSGYEGVLSESMFEMEFLEEPSMASWASKEDLGRDWAMEGGREIVERCLGYGRPEMEPVLCEPLAVIQPEQDLTGIASSTLLFLEYTVSEEQGSFLSLTMSKVPECSGSIKPLISSNFPAITTVKLEGSNNYVSWAASVELWFMGQGYEDRLGKTSSEIDEKDKATWLKIDAQLCSLLWHSLDSKLLTLFQSCKTCYKVWTKAKNLYTNDVQRIYKVVYDIVHLQQNQQDMAGYLGQVETLRDEFNSLMPLSENIATQEKQRDKFFMVLALIGLRPDLSSVRNQILTSPTIPSLEDVFARLMRISSNTAPTGEIESSVLAVQTKHAGLQKDKRKGSKTHCTYCDKDGHTRDTCWALHGRPPRNNQSSNSRPAAHVAQTQGDGLLPLPEEGNQQYNSITLTGADYNEYLQYQAAKQHSSPGGTQSGKSFACLTKSPPLDPWILDSGASDHISGNKSHFSTLTST</sequence>
<proteinExistence type="predicted"/>
<feature type="region of interest" description="Disordered" evidence="1">
    <location>
        <begin position="379"/>
        <end position="414"/>
    </location>
</feature>
<evidence type="ECO:0000313" key="3">
    <source>
        <dbReference type="Proteomes" id="UP000325577"/>
    </source>
</evidence>
<feature type="compositionally biased region" description="Polar residues" evidence="1">
    <location>
        <begin position="386"/>
        <end position="404"/>
    </location>
</feature>
<dbReference type="Pfam" id="PF14223">
    <property type="entry name" value="Retrotran_gag_2"/>
    <property type="match status" value="1"/>
</dbReference>